<proteinExistence type="predicted"/>
<dbReference type="Proteomes" id="UP000824988">
    <property type="component" value="Chromosome"/>
</dbReference>
<evidence type="ECO:0000259" key="1">
    <source>
        <dbReference type="Pfam" id="PF08924"/>
    </source>
</evidence>
<accession>A0A8D4VR28</accession>
<dbReference type="AlphaFoldDB" id="A0A8D4VR28"/>
<sequence>MAAGLALMAVQHVAPAGWTPSAALGTSNGVNAAANAKSVGFPSSVNVWLDLEGVNNAASSADVIAYCNAWYAAVQSAGYVPGIYVGSESLLTSQQLYSSLSFQHYWRSQSNVPNVESRGYQLIQLYPSLTVNGVDIDVDVTQNDYKNGQVLWLAK</sequence>
<dbReference type="KEGG" id="moz:MoryE10_23080"/>
<dbReference type="InterPro" id="IPR015020">
    <property type="entry name" value="Rv2525c-like_Glyco_Hydro-like"/>
</dbReference>
<reference evidence="2" key="1">
    <citation type="submission" date="2019-06" db="EMBL/GenBank/DDBJ databases">
        <title>Complete genome sequence of Methylogaea oryzae strain JCM16910.</title>
        <authorList>
            <person name="Asakawa S."/>
        </authorList>
    </citation>
    <scope>NUCLEOTIDE SEQUENCE</scope>
    <source>
        <strain evidence="2">E10</strain>
    </source>
</reference>
<gene>
    <name evidence="2" type="ORF">MoryE10_23080</name>
</gene>
<evidence type="ECO:0000313" key="2">
    <source>
        <dbReference type="EMBL" id="BBL71702.1"/>
    </source>
</evidence>
<keyword evidence="3" id="KW-1185">Reference proteome</keyword>
<dbReference type="EMBL" id="AP019782">
    <property type="protein sequence ID" value="BBL71702.1"/>
    <property type="molecule type" value="Genomic_DNA"/>
</dbReference>
<organism evidence="2 3">
    <name type="scientific">Methylogaea oryzae</name>
    <dbReference type="NCBI Taxonomy" id="1295382"/>
    <lineage>
        <taxon>Bacteria</taxon>
        <taxon>Pseudomonadati</taxon>
        <taxon>Pseudomonadota</taxon>
        <taxon>Gammaproteobacteria</taxon>
        <taxon>Methylococcales</taxon>
        <taxon>Methylococcaceae</taxon>
        <taxon>Methylogaea</taxon>
    </lineage>
</organism>
<feature type="domain" description="Rv2525c-like glycoside hydrolase-like" evidence="1">
    <location>
        <begin position="2"/>
        <end position="126"/>
    </location>
</feature>
<dbReference type="Pfam" id="PF08924">
    <property type="entry name" value="Rv2525c_GlyHyd-like"/>
    <property type="match status" value="1"/>
</dbReference>
<evidence type="ECO:0000313" key="3">
    <source>
        <dbReference type="Proteomes" id="UP000824988"/>
    </source>
</evidence>
<name>A0A8D4VR28_9GAMM</name>
<protein>
    <recommendedName>
        <fullName evidence="1">Rv2525c-like glycoside hydrolase-like domain-containing protein</fullName>
    </recommendedName>
</protein>